<dbReference type="Pfam" id="PF20434">
    <property type="entry name" value="BD-FAE"/>
    <property type="match status" value="1"/>
</dbReference>
<dbReference type="InterPro" id="IPR029058">
    <property type="entry name" value="AB_hydrolase_fold"/>
</dbReference>
<dbReference type="OrthoDB" id="255603at2"/>
<dbReference type="GO" id="GO:0016787">
    <property type="term" value="F:hydrolase activity"/>
    <property type="evidence" value="ECO:0007669"/>
    <property type="project" value="UniProtKB-KW"/>
</dbReference>
<dbReference type="HOGENOM" id="CLU_012494_10_1_11"/>
<evidence type="ECO:0000313" key="4">
    <source>
        <dbReference type="EMBL" id="AJT42324.1"/>
    </source>
</evidence>
<dbReference type="InterPro" id="IPR049492">
    <property type="entry name" value="BD-FAE-like_dom"/>
</dbReference>
<evidence type="ECO:0000313" key="5">
    <source>
        <dbReference type="Proteomes" id="UP000061839"/>
    </source>
</evidence>
<dbReference type="Proteomes" id="UP000061839">
    <property type="component" value="Chromosome"/>
</dbReference>
<dbReference type="KEGG" id="ari:UM93_13985"/>
<gene>
    <name evidence="4" type="ORF">UM93_13985</name>
</gene>
<proteinExistence type="predicted"/>
<keyword evidence="5" id="KW-1185">Reference proteome</keyword>
<dbReference type="STRING" id="1618207.UM93_13985"/>
<dbReference type="InterPro" id="IPR050300">
    <property type="entry name" value="GDXG_lipolytic_enzyme"/>
</dbReference>
<evidence type="ECO:0000259" key="3">
    <source>
        <dbReference type="Pfam" id="PF20434"/>
    </source>
</evidence>
<accession>A0A0D4C191</accession>
<name>A0A0D4C191_9MICC</name>
<reference evidence="4 5" key="1">
    <citation type="journal article" date="2015" name="Genome Announc.">
        <title>Complete Genome Sequencing of Protease-Producing Novel Arthrobacter sp. Strain IHBB 11108 Using PacBio Single-Molecule Real-Time Sequencing Technology.</title>
        <authorList>
            <person name="Kiran S."/>
            <person name="Swarnkar M.K."/>
            <person name="Pal M."/>
            <person name="Thakur R."/>
            <person name="Tewari R."/>
            <person name="Singh A.K."/>
            <person name="Gulati A."/>
        </authorList>
    </citation>
    <scope>NUCLEOTIDE SEQUENCE [LARGE SCALE GENOMIC DNA]</scope>
    <source>
        <strain evidence="4 5">IHBB 11108</strain>
    </source>
</reference>
<dbReference type="PANTHER" id="PTHR48081">
    <property type="entry name" value="AB HYDROLASE SUPERFAMILY PROTEIN C4A8.06C"/>
    <property type="match status" value="1"/>
</dbReference>
<feature type="region of interest" description="Disordered" evidence="2">
    <location>
        <begin position="1"/>
        <end position="21"/>
    </location>
</feature>
<dbReference type="EMBL" id="CP011005">
    <property type="protein sequence ID" value="AJT42324.1"/>
    <property type="molecule type" value="Genomic_DNA"/>
</dbReference>
<dbReference type="AlphaFoldDB" id="A0A0D4C191"/>
<sequence>MRTINYGDDPSQYGELSVPAPESGRRAGLAIIIHGGYWRSRYGAELGRPLAADLAAHGVTSWNLEYRRAGNGGGWPETFEDVAAGIDILCDLEVDLYKVVIVGHSAGGHLATWAAGRAKLPAGVPGAEPRLLPDAVVSQSGLLDLGTARQLGLSDGAVLNFLGGHPDDPRYHWADPIQQVPVPAKIWAVYGEADDTVPAQLSKDYLAAARAAGGDAELVAVPGDHFALIDPTTVAWRSCRELVLRELL</sequence>
<evidence type="ECO:0000256" key="2">
    <source>
        <dbReference type="SAM" id="MobiDB-lite"/>
    </source>
</evidence>
<dbReference type="RefSeq" id="WP_045076151.1">
    <property type="nucleotide sequence ID" value="NZ_CP011005.1"/>
</dbReference>
<dbReference type="SUPFAM" id="SSF53474">
    <property type="entry name" value="alpha/beta-Hydrolases"/>
    <property type="match status" value="1"/>
</dbReference>
<feature type="domain" description="BD-FAE-like" evidence="3">
    <location>
        <begin position="25"/>
        <end position="204"/>
    </location>
</feature>
<protein>
    <submittedName>
        <fullName evidence="4">Esterase</fullName>
    </submittedName>
</protein>
<evidence type="ECO:0000256" key="1">
    <source>
        <dbReference type="ARBA" id="ARBA00022801"/>
    </source>
</evidence>
<dbReference type="PATRIC" id="fig|1618207.4.peg.2840"/>
<keyword evidence="1" id="KW-0378">Hydrolase</keyword>
<dbReference type="Gene3D" id="3.40.50.1820">
    <property type="entry name" value="alpha/beta hydrolase"/>
    <property type="match status" value="1"/>
</dbReference>
<organism evidence="4 5">
    <name type="scientific">Psychromicrobium lacuslunae</name>
    <dbReference type="NCBI Taxonomy" id="1618207"/>
    <lineage>
        <taxon>Bacteria</taxon>
        <taxon>Bacillati</taxon>
        <taxon>Actinomycetota</taxon>
        <taxon>Actinomycetes</taxon>
        <taxon>Micrococcales</taxon>
        <taxon>Micrococcaceae</taxon>
        <taxon>Psychromicrobium</taxon>
    </lineage>
</organism>